<dbReference type="PROSITE" id="PS51257">
    <property type="entry name" value="PROKAR_LIPOPROTEIN"/>
    <property type="match status" value="1"/>
</dbReference>
<evidence type="ECO:0000256" key="1">
    <source>
        <dbReference type="SAM" id="MobiDB-lite"/>
    </source>
</evidence>
<comment type="caution">
    <text evidence="2">The sequence shown here is derived from an EMBL/GenBank/DDBJ whole genome shotgun (WGS) entry which is preliminary data.</text>
</comment>
<gene>
    <name evidence="2" type="ORF">ACS04_00975</name>
</gene>
<proteinExistence type="predicted"/>
<accession>A0A0J6XU09</accession>
<feature type="region of interest" description="Disordered" evidence="1">
    <location>
        <begin position="37"/>
        <end position="62"/>
    </location>
</feature>
<dbReference type="Proteomes" id="UP000035932">
    <property type="component" value="Unassembled WGS sequence"/>
</dbReference>
<dbReference type="EMBL" id="LFML01000006">
    <property type="protein sequence ID" value="KMO99595.1"/>
    <property type="molecule type" value="Genomic_DNA"/>
</dbReference>
<name>A0A0J6XU09_9ACTN</name>
<sequence>MRAAAQVIGRRNALRYLAIGFGASLVAACGGKGKDPLPGTPPASAAPATGGTPTGRTPSGSGGGVVARAFDAFIKGDWNLESTTPNGKTVKGKATVNADGGGNSGWTITWTGGPAPVTWNGGWLLRGGHLVLDVYEAPKGVDRLTGGQALTVPKEVGDDVSLTFPWQPPGHKDASDGQVLKVTYKNDVLRIVHSEGGHSESVHVCTRA</sequence>
<dbReference type="AlphaFoldDB" id="A0A0J6XU09"/>
<feature type="compositionally biased region" description="Low complexity" evidence="1">
    <location>
        <begin position="42"/>
        <end position="59"/>
    </location>
</feature>
<evidence type="ECO:0000313" key="3">
    <source>
        <dbReference type="Proteomes" id="UP000035932"/>
    </source>
</evidence>
<reference evidence="2 3" key="1">
    <citation type="submission" date="2015-06" db="EMBL/GenBank/DDBJ databases">
        <title>Recapitulation of the evolution of biosynthetic gene clusters reveals hidden chemical diversity on bacterial genomes.</title>
        <authorList>
            <person name="Cruz-Morales P."/>
            <person name="Martinez-Guerrero C."/>
            <person name="Morales-Escalante M.A."/>
            <person name="Yanez-Guerra L.A."/>
            <person name="Kopp J.F."/>
            <person name="Feldmann J."/>
            <person name="Ramos-Aboites H.E."/>
            <person name="Barona-Gomez F."/>
        </authorList>
    </citation>
    <scope>NUCLEOTIDE SEQUENCE [LARGE SCALE GENOMIC DNA]</scope>
    <source>
        <strain evidence="2 3">ATCC 31245</strain>
    </source>
</reference>
<protein>
    <recommendedName>
        <fullName evidence="4">Lipoprotein</fullName>
    </recommendedName>
</protein>
<dbReference type="PATRIC" id="fig|66430.4.peg.5487"/>
<evidence type="ECO:0000313" key="2">
    <source>
        <dbReference type="EMBL" id="KMO99595.1"/>
    </source>
</evidence>
<keyword evidence="3" id="KW-1185">Reference proteome</keyword>
<organism evidence="2 3">
    <name type="scientific">Streptomyces roseus</name>
    <dbReference type="NCBI Taxonomy" id="66430"/>
    <lineage>
        <taxon>Bacteria</taxon>
        <taxon>Bacillati</taxon>
        <taxon>Actinomycetota</taxon>
        <taxon>Actinomycetes</taxon>
        <taxon>Kitasatosporales</taxon>
        <taxon>Streptomycetaceae</taxon>
        <taxon>Streptomyces</taxon>
    </lineage>
</organism>
<evidence type="ECO:0008006" key="4">
    <source>
        <dbReference type="Google" id="ProtNLM"/>
    </source>
</evidence>